<keyword evidence="1" id="KW-1133">Transmembrane helix</keyword>
<evidence type="ECO:0000256" key="1">
    <source>
        <dbReference type="SAM" id="Phobius"/>
    </source>
</evidence>
<evidence type="ECO:0000313" key="4">
    <source>
        <dbReference type="Proteomes" id="UP000785613"/>
    </source>
</evidence>
<evidence type="ECO:0000313" key="3">
    <source>
        <dbReference type="EMBL" id="NHZ33707.1"/>
    </source>
</evidence>
<protein>
    <recommendedName>
        <fullName evidence="5">PEP-CTERM sorting domain-containing protein</fullName>
    </recommendedName>
</protein>
<dbReference type="Proteomes" id="UP000785613">
    <property type="component" value="Unassembled WGS sequence"/>
</dbReference>
<accession>A0ABX0LN93</accession>
<gene>
    <name evidence="3" type="ORF">F0185_08905</name>
</gene>
<evidence type="ECO:0000256" key="2">
    <source>
        <dbReference type="SAM" id="SignalP"/>
    </source>
</evidence>
<comment type="caution">
    <text evidence="3">The sequence shown here is derived from an EMBL/GenBank/DDBJ whole genome shotgun (WGS) entry which is preliminary data.</text>
</comment>
<dbReference type="EMBL" id="VUYU01000005">
    <property type="protein sequence ID" value="NHZ33707.1"/>
    <property type="molecule type" value="Genomic_DNA"/>
</dbReference>
<dbReference type="RefSeq" id="WP_167223592.1">
    <property type="nucleotide sequence ID" value="NZ_VUYU01000005.1"/>
</dbReference>
<evidence type="ECO:0008006" key="5">
    <source>
        <dbReference type="Google" id="ProtNLM"/>
    </source>
</evidence>
<keyword evidence="1" id="KW-0812">Transmembrane</keyword>
<keyword evidence="2" id="KW-0732">Signal</keyword>
<keyword evidence="1" id="KW-0472">Membrane</keyword>
<keyword evidence="4" id="KW-1185">Reference proteome</keyword>
<name>A0ABX0LN93_9BURK</name>
<sequence>MLKTRSLLGAGVLLMSAGTQATEPAGLKSALAGERLGLLPAMQFRLSNGNCPDCVTVKQGLWYFQNEVLAVPLPSQPVSSFKRGGDIVRGTKEWAPDGASNQLALPGLVWLGAPHILDDAHILADGAHVRSSDDAVTSLALAPKLASNLSYWDPKTTAFFSQREVRMRGTYNEADGKSSFVARTVWPKDFAIDQAKMRAQPLGKDESFATYVRAEGGGASSPFSTRLLWERKPGQARQWQDKPVIGVMLNGAQGDDDEAYGGHFAVATGYLGREGEWSDWIVNNFYNLDSVSEKGIIAAPVPMDNYLMDLNSGQQYYRPSYMLVAVLSNARTAAAYQGGVQRVFNQFYRHDFTYQHAKANCAGISLDVFKGLGWNVPQRGPTSNLKALGAYAYLSAKDMSLASGRKMYDYLTEEQVRLYPAVAFEAAGNDLLQLVGATKGKARKLTAYEKQLQGDIEALVLVRIPQIPSSRVMGSNPVFSFSEYRQRTPPNQADWKIVPVGARPFPDALRDANTPPPKASSPVPLPVAGIALGGVIGIGALIRRRRKPRASADQGV</sequence>
<feature type="signal peptide" evidence="2">
    <location>
        <begin position="1"/>
        <end position="21"/>
    </location>
</feature>
<proteinExistence type="predicted"/>
<feature type="transmembrane region" description="Helical" evidence="1">
    <location>
        <begin position="523"/>
        <end position="542"/>
    </location>
</feature>
<organism evidence="3 4">
    <name type="scientific">Massilia rubra</name>
    <dbReference type="NCBI Taxonomy" id="2607910"/>
    <lineage>
        <taxon>Bacteria</taxon>
        <taxon>Pseudomonadati</taxon>
        <taxon>Pseudomonadota</taxon>
        <taxon>Betaproteobacteria</taxon>
        <taxon>Burkholderiales</taxon>
        <taxon>Oxalobacteraceae</taxon>
        <taxon>Telluria group</taxon>
        <taxon>Massilia</taxon>
    </lineage>
</organism>
<feature type="chain" id="PRO_5045263755" description="PEP-CTERM sorting domain-containing protein" evidence="2">
    <location>
        <begin position="22"/>
        <end position="556"/>
    </location>
</feature>
<reference evidence="3 4" key="1">
    <citation type="submission" date="2019-09" db="EMBL/GenBank/DDBJ databases">
        <title>Taxonomy of Antarctic Massilia spp.: description of Massilia rubra sp. nov., Massilia aquatica sp. nov., Massilia mucilaginosa sp. nov., Massilia frigida sp. nov. isolated from streams, lakes and regoliths.</title>
        <authorList>
            <person name="Holochova P."/>
            <person name="Sedlacek I."/>
            <person name="Kralova S."/>
            <person name="Maslanova I."/>
            <person name="Busse H.-J."/>
            <person name="Stankova E."/>
            <person name="Vrbovska V."/>
            <person name="Kovarovic V."/>
            <person name="Bartak M."/>
            <person name="Svec P."/>
            <person name="Pantucek R."/>
        </authorList>
    </citation>
    <scope>NUCLEOTIDE SEQUENCE [LARGE SCALE GENOMIC DNA]</scope>
    <source>
        <strain evidence="3 4">CCM 8692</strain>
    </source>
</reference>